<dbReference type="PANTHER" id="PTHR11514">
    <property type="entry name" value="MYC"/>
    <property type="match status" value="1"/>
</dbReference>
<evidence type="ECO:0000256" key="7">
    <source>
        <dbReference type="SAM" id="MobiDB-lite"/>
    </source>
</evidence>
<evidence type="ECO:0000259" key="8">
    <source>
        <dbReference type="PROSITE" id="PS50888"/>
    </source>
</evidence>
<proteinExistence type="predicted"/>
<keyword evidence="3 5" id="KW-0804">Transcription</keyword>
<feature type="region of interest" description="Disordered" evidence="7">
    <location>
        <begin position="356"/>
        <end position="377"/>
    </location>
</feature>
<feature type="compositionally biased region" description="Polar residues" evidence="7">
    <location>
        <begin position="565"/>
        <end position="574"/>
    </location>
</feature>
<reference evidence="9 10" key="1">
    <citation type="submission" date="2022-03" db="EMBL/GenBank/DDBJ databases">
        <authorList>
            <person name="Nunn A."/>
            <person name="Chopra R."/>
            <person name="Nunn A."/>
            <person name="Contreras Garrido A."/>
        </authorList>
    </citation>
    <scope>NUCLEOTIDE SEQUENCE [LARGE SCALE GENOMIC DNA]</scope>
</reference>
<feature type="compositionally biased region" description="Basic and acidic residues" evidence="7">
    <location>
        <begin position="409"/>
        <end position="423"/>
    </location>
</feature>
<evidence type="ECO:0000313" key="9">
    <source>
        <dbReference type="EMBL" id="CAH2057730.1"/>
    </source>
</evidence>
<dbReference type="PANTHER" id="PTHR11514:SF119">
    <property type="entry name" value="TRANSCRIPTION FACTOR ABA-INDUCIBLE BHLH-TYPE"/>
    <property type="match status" value="1"/>
</dbReference>
<feature type="coiled-coil region" evidence="6">
    <location>
        <begin position="451"/>
        <end position="478"/>
    </location>
</feature>
<feature type="region of interest" description="Disordered" evidence="7">
    <location>
        <begin position="563"/>
        <end position="605"/>
    </location>
</feature>
<sequence>MEELWVYMVSSIIELCRRKEQRFFPVLDLGDRLEMNMSGLGWDDEEKSVVSAVLGNLASDFLRANSNSNQNLFLVMGTDDSLNKKLTSLVDWPNSENFSWNYAIFWQQTMSRSGHQVLGWGDGSCREPNEEEESRLLRGYNCNGLGLEEERWQDMRKRVLQKLHRLFGGSDEDDYALSLEKVTATEIFFLASMYFFFNHGEGGPGRCYASGKHVWLSDAVNSDSDYCFRSFMAKSAGIRTIVMVPTDAGVLELGSVWSLPENVELVISVQALFMRRVPLMVNSANTNLTGGGGGIHKLFGQELNNSEHGAHQHLDERFVTRQSWEGYSNKGYTPQRVDVKAQVVVDDNSYKIQMESVAASSNPSTNTQLEKSDSCTEKKPVSLLVGGGAGAVSVVDEKRPRKRGRKPANGREEPLNHVEAERQRREKLNQRFYALRSVVPNISKMDKASLLGDAISYIKELQEKVKTMEAERVRTESSSLPEESPEVDIQTVNNEEVVVRVTSPLDSHPASGIVQAMRNSEVSLMESKLSLAEETVFHTFVIKSHNGSDPLTKEKLIAAVYTQKPLPSSSSQTTSKEDNEEDDSWKDWGKKASTPEFDPPPDFSNMGFEQIQAEMAKRTFGPVVGFVKLRLGVRRTKDMVVEIAMKWTKVLRTGGVGVRFMAVDRSTVMFNMQSGKEVNELKRRQSQSQEEACCKFLHS</sequence>
<gene>
    <name evidence="9" type="ORF">TAV2_LOCUS13323</name>
</gene>
<dbReference type="Pfam" id="PF00010">
    <property type="entry name" value="HLH"/>
    <property type="match status" value="1"/>
</dbReference>
<dbReference type="FunFam" id="4.10.280.10:FF:000078">
    <property type="entry name" value="Transcription factor bHLH13"/>
    <property type="match status" value="1"/>
</dbReference>
<protein>
    <recommendedName>
        <fullName evidence="5">Transcription factor</fullName>
        <shortName evidence="5">bHLH transcription factor</shortName>
    </recommendedName>
    <alternativeName>
        <fullName evidence="5">Basic helix-loop-helix protein</fullName>
    </alternativeName>
</protein>
<evidence type="ECO:0000256" key="4">
    <source>
        <dbReference type="ARBA" id="ARBA00023242"/>
    </source>
</evidence>
<keyword evidence="10" id="KW-1185">Reference proteome</keyword>
<dbReference type="GO" id="GO:0046983">
    <property type="term" value="F:protein dimerization activity"/>
    <property type="evidence" value="ECO:0007669"/>
    <property type="project" value="InterPro"/>
</dbReference>
<dbReference type="AlphaFoldDB" id="A0AAU9S959"/>
<dbReference type="InterPro" id="IPR045084">
    <property type="entry name" value="AIB/MYC-like"/>
</dbReference>
<dbReference type="GO" id="GO:0003700">
    <property type="term" value="F:DNA-binding transcription factor activity"/>
    <property type="evidence" value="ECO:0007669"/>
    <property type="project" value="InterPro"/>
</dbReference>
<evidence type="ECO:0000256" key="2">
    <source>
        <dbReference type="ARBA" id="ARBA00023015"/>
    </source>
</evidence>
<evidence type="ECO:0000256" key="5">
    <source>
        <dbReference type="RuleBase" id="RU369104"/>
    </source>
</evidence>
<dbReference type="SUPFAM" id="SSF47459">
    <property type="entry name" value="HLH, helix-loop-helix DNA-binding domain"/>
    <property type="match status" value="1"/>
</dbReference>
<evidence type="ECO:0000256" key="6">
    <source>
        <dbReference type="SAM" id="Coils"/>
    </source>
</evidence>
<dbReference type="Gene3D" id="4.10.280.10">
    <property type="entry name" value="Helix-loop-helix DNA-binding domain"/>
    <property type="match status" value="1"/>
</dbReference>
<dbReference type="Gene3D" id="3.30.70.260">
    <property type="match status" value="1"/>
</dbReference>
<keyword evidence="6" id="KW-0175">Coiled coil</keyword>
<dbReference type="GO" id="GO:0005634">
    <property type="term" value="C:nucleus"/>
    <property type="evidence" value="ECO:0007669"/>
    <property type="project" value="UniProtKB-SubCell"/>
</dbReference>
<evidence type="ECO:0000256" key="1">
    <source>
        <dbReference type="ARBA" id="ARBA00004123"/>
    </source>
</evidence>
<dbReference type="SMART" id="SM00353">
    <property type="entry name" value="HLH"/>
    <property type="match status" value="1"/>
</dbReference>
<dbReference type="GO" id="GO:0000976">
    <property type="term" value="F:transcription cis-regulatory region binding"/>
    <property type="evidence" value="ECO:0007669"/>
    <property type="project" value="TreeGrafter"/>
</dbReference>
<accession>A0AAU9S959</accession>
<dbReference type="PROSITE" id="PS50888">
    <property type="entry name" value="BHLH"/>
    <property type="match status" value="1"/>
</dbReference>
<dbReference type="InterPro" id="IPR011598">
    <property type="entry name" value="bHLH_dom"/>
</dbReference>
<evidence type="ECO:0000313" key="10">
    <source>
        <dbReference type="Proteomes" id="UP000836841"/>
    </source>
</evidence>
<feature type="region of interest" description="Disordered" evidence="7">
    <location>
        <begin position="396"/>
        <end position="423"/>
    </location>
</feature>
<dbReference type="InterPro" id="IPR025610">
    <property type="entry name" value="MYC/MYB_N"/>
</dbReference>
<comment type="subcellular location">
    <subcellularLocation>
        <location evidence="1 5">Nucleus</location>
    </subcellularLocation>
</comment>
<dbReference type="EMBL" id="OU466860">
    <property type="protein sequence ID" value="CAH2057730.1"/>
    <property type="molecule type" value="Genomic_DNA"/>
</dbReference>
<feature type="compositionally biased region" description="Polar residues" evidence="7">
    <location>
        <begin position="358"/>
        <end position="369"/>
    </location>
</feature>
<dbReference type="Proteomes" id="UP000836841">
    <property type="component" value="Chromosome 4"/>
</dbReference>
<name>A0AAU9S959_THLAR</name>
<dbReference type="Pfam" id="PF14215">
    <property type="entry name" value="bHLH-MYC_N"/>
    <property type="match status" value="1"/>
</dbReference>
<dbReference type="CDD" id="cd11449">
    <property type="entry name" value="bHLH_AtAIB_like"/>
    <property type="match status" value="1"/>
</dbReference>
<dbReference type="InterPro" id="IPR036638">
    <property type="entry name" value="HLH_DNA-bd_sf"/>
</dbReference>
<feature type="domain" description="BHLH" evidence="8">
    <location>
        <begin position="412"/>
        <end position="461"/>
    </location>
</feature>
<evidence type="ECO:0000256" key="3">
    <source>
        <dbReference type="ARBA" id="ARBA00023163"/>
    </source>
</evidence>
<keyword evidence="4 5" id="KW-0539">Nucleus</keyword>
<keyword evidence="2 5" id="KW-0805">Transcription regulation</keyword>
<organism evidence="9 10">
    <name type="scientific">Thlaspi arvense</name>
    <name type="common">Field penny-cress</name>
    <dbReference type="NCBI Taxonomy" id="13288"/>
    <lineage>
        <taxon>Eukaryota</taxon>
        <taxon>Viridiplantae</taxon>
        <taxon>Streptophyta</taxon>
        <taxon>Embryophyta</taxon>
        <taxon>Tracheophyta</taxon>
        <taxon>Spermatophyta</taxon>
        <taxon>Magnoliopsida</taxon>
        <taxon>eudicotyledons</taxon>
        <taxon>Gunneridae</taxon>
        <taxon>Pentapetalae</taxon>
        <taxon>rosids</taxon>
        <taxon>malvids</taxon>
        <taxon>Brassicales</taxon>
        <taxon>Brassicaceae</taxon>
        <taxon>Thlaspideae</taxon>
        <taxon>Thlaspi</taxon>
    </lineage>
</organism>